<keyword evidence="3" id="KW-1185">Reference proteome</keyword>
<dbReference type="Proteomes" id="UP001196413">
    <property type="component" value="Unassembled WGS sequence"/>
</dbReference>
<evidence type="ECO:0000313" key="3">
    <source>
        <dbReference type="Proteomes" id="UP001196413"/>
    </source>
</evidence>
<accession>A0AAD5M302</accession>
<sequence length="135" mass="14551">MPGKLSVENGQLNSSDQSVTGPALIETGGVSSPLVRQPDNLPSKLLCLSVQMLDVLEQQERAAGLPGAIIATVLNQLGVNVLNAQLNSSLAMTNLIKTFTIALNYQLEKKIIEELEMFQEAYESSIVLSYFINAS</sequence>
<dbReference type="AlphaFoldDB" id="A0AAD5M302"/>
<comment type="caution">
    <text evidence="2">The sequence shown here is derived from an EMBL/GenBank/DDBJ whole genome shotgun (WGS) entry which is preliminary data.</text>
</comment>
<organism evidence="2 3">
    <name type="scientific">Parelaphostrongylus tenuis</name>
    <name type="common">Meningeal worm</name>
    <dbReference type="NCBI Taxonomy" id="148309"/>
    <lineage>
        <taxon>Eukaryota</taxon>
        <taxon>Metazoa</taxon>
        <taxon>Ecdysozoa</taxon>
        <taxon>Nematoda</taxon>
        <taxon>Chromadorea</taxon>
        <taxon>Rhabditida</taxon>
        <taxon>Rhabditina</taxon>
        <taxon>Rhabditomorpha</taxon>
        <taxon>Strongyloidea</taxon>
        <taxon>Metastrongylidae</taxon>
        <taxon>Parelaphostrongylus</taxon>
    </lineage>
</organism>
<feature type="compositionally biased region" description="Polar residues" evidence="1">
    <location>
        <begin position="8"/>
        <end position="20"/>
    </location>
</feature>
<name>A0AAD5M302_PARTN</name>
<evidence type="ECO:0000256" key="1">
    <source>
        <dbReference type="SAM" id="MobiDB-lite"/>
    </source>
</evidence>
<dbReference type="EMBL" id="JAHQIW010000823">
    <property type="protein sequence ID" value="KAJ1350255.1"/>
    <property type="molecule type" value="Genomic_DNA"/>
</dbReference>
<reference evidence="2" key="1">
    <citation type="submission" date="2021-06" db="EMBL/GenBank/DDBJ databases">
        <title>Parelaphostrongylus tenuis whole genome reference sequence.</title>
        <authorList>
            <person name="Garwood T.J."/>
            <person name="Larsen P.A."/>
            <person name="Fountain-Jones N.M."/>
            <person name="Garbe J.R."/>
            <person name="Macchietto M.G."/>
            <person name="Kania S.A."/>
            <person name="Gerhold R.W."/>
            <person name="Richards J.E."/>
            <person name="Wolf T.M."/>
        </authorList>
    </citation>
    <scope>NUCLEOTIDE SEQUENCE</scope>
    <source>
        <strain evidence="2">MNPRO001-30</strain>
        <tissue evidence="2">Meninges</tissue>
    </source>
</reference>
<proteinExistence type="predicted"/>
<gene>
    <name evidence="2" type="ORF">KIN20_005997</name>
</gene>
<evidence type="ECO:0000313" key="2">
    <source>
        <dbReference type="EMBL" id="KAJ1350255.1"/>
    </source>
</evidence>
<protein>
    <submittedName>
        <fullName evidence="2">Uncharacterized protein</fullName>
    </submittedName>
</protein>
<feature type="region of interest" description="Disordered" evidence="1">
    <location>
        <begin position="1"/>
        <end position="20"/>
    </location>
</feature>